<name>A0A645G8U8_9ZZZZ</name>
<dbReference type="AlphaFoldDB" id="A0A645G8U8"/>
<accession>A0A645G8U8</accession>
<evidence type="ECO:0000256" key="1">
    <source>
        <dbReference type="SAM" id="MobiDB-lite"/>
    </source>
</evidence>
<reference evidence="2" key="1">
    <citation type="submission" date="2019-08" db="EMBL/GenBank/DDBJ databases">
        <authorList>
            <person name="Kucharzyk K."/>
            <person name="Murdoch R.W."/>
            <person name="Higgins S."/>
            <person name="Loffler F."/>
        </authorList>
    </citation>
    <scope>NUCLEOTIDE SEQUENCE</scope>
</reference>
<organism evidence="2">
    <name type="scientific">bioreactor metagenome</name>
    <dbReference type="NCBI Taxonomy" id="1076179"/>
    <lineage>
        <taxon>unclassified sequences</taxon>
        <taxon>metagenomes</taxon>
        <taxon>ecological metagenomes</taxon>
    </lineage>
</organism>
<protein>
    <submittedName>
        <fullName evidence="2">Uncharacterized protein</fullName>
    </submittedName>
</protein>
<feature type="compositionally biased region" description="Basic and acidic residues" evidence="1">
    <location>
        <begin position="1"/>
        <end position="24"/>
    </location>
</feature>
<evidence type="ECO:0000313" key="2">
    <source>
        <dbReference type="EMBL" id="MPN22430.1"/>
    </source>
</evidence>
<sequence>MEHAAAVHRKAGENHRTLCREQRAGQRIKIRGGQPPGKAPARLVPAQKRPELFVKIHKIPPEGGPFQQKKTH</sequence>
<proteinExistence type="predicted"/>
<gene>
    <name evidence="2" type="ORF">SDC9_169813</name>
</gene>
<dbReference type="EMBL" id="VSSQ01070657">
    <property type="protein sequence ID" value="MPN22430.1"/>
    <property type="molecule type" value="Genomic_DNA"/>
</dbReference>
<comment type="caution">
    <text evidence="2">The sequence shown here is derived from an EMBL/GenBank/DDBJ whole genome shotgun (WGS) entry which is preliminary data.</text>
</comment>
<feature type="region of interest" description="Disordered" evidence="1">
    <location>
        <begin position="1"/>
        <end position="42"/>
    </location>
</feature>